<gene>
    <name evidence="1" type="ORF">HAX54_038121</name>
</gene>
<sequence length="147" mass="17088">MYHKILTRQKIILILGPERMKLPLFMEKITSRTNDADNDGGHSLGETIKILTVQQGEMMQFLERQDQELTQLKLSIENNMNSSTLTMLNAALVRGGPHLPSQMHQALRPDMKRAYGYRKWDCYFDLIATMRNIKEIRWSKPIQLDPS</sequence>
<proteinExistence type="predicted"/>
<keyword evidence="2" id="KW-1185">Reference proteome</keyword>
<dbReference type="EMBL" id="JACEIK010005186">
    <property type="protein sequence ID" value="MCE0480893.1"/>
    <property type="molecule type" value="Genomic_DNA"/>
</dbReference>
<accession>A0ABS8VMR6</accession>
<evidence type="ECO:0000313" key="1">
    <source>
        <dbReference type="EMBL" id="MCE0480893.1"/>
    </source>
</evidence>
<dbReference type="Proteomes" id="UP000823775">
    <property type="component" value="Unassembled WGS sequence"/>
</dbReference>
<protein>
    <submittedName>
        <fullName evidence="1">Uncharacterized protein</fullName>
    </submittedName>
</protein>
<name>A0ABS8VMR6_DATST</name>
<comment type="caution">
    <text evidence="1">The sequence shown here is derived from an EMBL/GenBank/DDBJ whole genome shotgun (WGS) entry which is preliminary data.</text>
</comment>
<evidence type="ECO:0000313" key="2">
    <source>
        <dbReference type="Proteomes" id="UP000823775"/>
    </source>
</evidence>
<reference evidence="1 2" key="1">
    <citation type="journal article" date="2021" name="BMC Genomics">
        <title>Datura genome reveals duplications of psychoactive alkaloid biosynthetic genes and high mutation rate following tissue culture.</title>
        <authorList>
            <person name="Rajewski A."/>
            <person name="Carter-House D."/>
            <person name="Stajich J."/>
            <person name="Litt A."/>
        </authorList>
    </citation>
    <scope>NUCLEOTIDE SEQUENCE [LARGE SCALE GENOMIC DNA]</scope>
    <source>
        <strain evidence="1">AR-01</strain>
    </source>
</reference>
<organism evidence="1 2">
    <name type="scientific">Datura stramonium</name>
    <name type="common">Jimsonweed</name>
    <name type="synonym">Common thornapple</name>
    <dbReference type="NCBI Taxonomy" id="4076"/>
    <lineage>
        <taxon>Eukaryota</taxon>
        <taxon>Viridiplantae</taxon>
        <taxon>Streptophyta</taxon>
        <taxon>Embryophyta</taxon>
        <taxon>Tracheophyta</taxon>
        <taxon>Spermatophyta</taxon>
        <taxon>Magnoliopsida</taxon>
        <taxon>eudicotyledons</taxon>
        <taxon>Gunneridae</taxon>
        <taxon>Pentapetalae</taxon>
        <taxon>asterids</taxon>
        <taxon>lamiids</taxon>
        <taxon>Solanales</taxon>
        <taxon>Solanaceae</taxon>
        <taxon>Solanoideae</taxon>
        <taxon>Datureae</taxon>
        <taxon>Datura</taxon>
    </lineage>
</organism>